<dbReference type="AlphaFoldDB" id="K2FF33"/>
<dbReference type="EMBL" id="AMFJ01000091">
    <property type="protein sequence ID" value="EKE29826.1"/>
    <property type="molecule type" value="Genomic_DNA"/>
</dbReference>
<comment type="caution">
    <text evidence="1">The sequence shown here is derived from an EMBL/GenBank/DDBJ whole genome shotgun (WGS) entry which is preliminary data.</text>
</comment>
<evidence type="ECO:0000313" key="1">
    <source>
        <dbReference type="EMBL" id="EKE29826.1"/>
    </source>
</evidence>
<name>K2FF33_9BACT</name>
<dbReference type="Gene3D" id="1.10.10.10">
    <property type="entry name" value="Winged helix-like DNA-binding domain superfamily/Winged helix DNA-binding domain"/>
    <property type="match status" value="1"/>
</dbReference>
<gene>
    <name evidence="1" type="ORF">ACD_2C00091G0012</name>
</gene>
<protein>
    <recommendedName>
        <fullName evidence="2">Transcription regulator TrmB N-terminal domain-containing protein</fullName>
    </recommendedName>
</protein>
<sequence>MKIHDYLEYLWFSKKESEIYLALYKLWTQPASIVAKYIWFERTYTYKALNDFAEKNLLSVTEKNWIKHFFIPDISVLKKYLQNQKERYGKMEENFHMIETELLQYDKKFSTKLPKINIHDWHESIKNLYEDILEEVLGNGYISIKMFASNTVMSQDWRNENKNNYTRDFFEKMKLNNVHVDTFLGNWIWIMESIWKTQDLNELANLPASNSSIQIFVVWKIVYILIFKEIPYGIRFDSEDLARALHFLFENLKV</sequence>
<accession>K2FF33</accession>
<organism evidence="1">
    <name type="scientific">uncultured bacterium</name>
    <name type="common">gcode 4</name>
    <dbReference type="NCBI Taxonomy" id="1234023"/>
    <lineage>
        <taxon>Bacteria</taxon>
        <taxon>environmental samples</taxon>
    </lineage>
</organism>
<evidence type="ECO:0008006" key="2">
    <source>
        <dbReference type="Google" id="ProtNLM"/>
    </source>
</evidence>
<dbReference type="InterPro" id="IPR036388">
    <property type="entry name" value="WH-like_DNA-bd_sf"/>
</dbReference>
<reference evidence="1" key="1">
    <citation type="journal article" date="2012" name="Science">
        <title>Fermentation, hydrogen, and sulfur metabolism in multiple uncultivated bacterial phyla.</title>
        <authorList>
            <person name="Wrighton K.C."/>
            <person name="Thomas B.C."/>
            <person name="Sharon I."/>
            <person name="Miller C.S."/>
            <person name="Castelle C.J."/>
            <person name="VerBerkmoes N.C."/>
            <person name="Wilkins M.J."/>
            <person name="Hettich R.L."/>
            <person name="Lipton M.S."/>
            <person name="Williams K.H."/>
            <person name="Long P.E."/>
            <person name="Banfield J.F."/>
        </authorList>
    </citation>
    <scope>NUCLEOTIDE SEQUENCE [LARGE SCALE GENOMIC DNA]</scope>
</reference>
<proteinExistence type="predicted"/>